<dbReference type="Gene3D" id="3.30.160.110">
    <property type="entry name" value="Siroheme synthase, domain 2"/>
    <property type="match status" value="1"/>
</dbReference>
<dbReference type="GO" id="GO:0043115">
    <property type="term" value="F:precorrin-2 dehydrogenase activity"/>
    <property type="evidence" value="ECO:0007669"/>
    <property type="project" value="UniProtKB-EC"/>
</dbReference>
<comment type="pathway">
    <text evidence="1">Porphyrin-containing compound metabolism; siroheme biosynthesis; sirohydrochlorin from precorrin-2: step 1/1.</text>
</comment>
<accession>A0A6J6LZ29</accession>
<dbReference type="InterPro" id="IPR036291">
    <property type="entry name" value="NAD(P)-bd_dom_sf"/>
</dbReference>
<protein>
    <recommendedName>
        <fullName evidence="2">precorrin-2 dehydrogenase</fullName>
        <ecNumber evidence="2">1.3.1.76</ecNumber>
    </recommendedName>
</protein>
<keyword evidence="5" id="KW-0627">Porphyrin biosynthesis</keyword>
<evidence type="ECO:0000256" key="6">
    <source>
        <dbReference type="ARBA" id="ARBA00047561"/>
    </source>
</evidence>
<dbReference type="InterPro" id="IPR028281">
    <property type="entry name" value="Sirohaem_synthase_central"/>
</dbReference>
<dbReference type="EMBL" id="CAEZWJ010000105">
    <property type="protein sequence ID" value="CAB4667046.1"/>
    <property type="molecule type" value="Genomic_DNA"/>
</dbReference>
<dbReference type="SUPFAM" id="SSF51735">
    <property type="entry name" value="NAD(P)-binding Rossmann-fold domains"/>
    <property type="match status" value="1"/>
</dbReference>
<gene>
    <name evidence="8" type="ORF">UFOPK2214_01582</name>
</gene>
<dbReference type="Pfam" id="PF14824">
    <property type="entry name" value="Sirohm_synth_M"/>
    <property type="match status" value="1"/>
</dbReference>
<dbReference type="SUPFAM" id="SSF75615">
    <property type="entry name" value="Siroheme synthase middle domains-like"/>
    <property type="match status" value="1"/>
</dbReference>
<evidence type="ECO:0000256" key="5">
    <source>
        <dbReference type="ARBA" id="ARBA00023244"/>
    </source>
</evidence>
<proteinExistence type="predicted"/>
<dbReference type="Pfam" id="PF13241">
    <property type="entry name" value="NAD_binding_7"/>
    <property type="match status" value="1"/>
</dbReference>
<evidence type="ECO:0000259" key="7">
    <source>
        <dbReference type="Pfam" id="PF14824"/>
    </source>
</evidence>
<dbReference type="UniPathway" id="UPA00262">
    <property type="reaction ID" value="UER00222"/>
</dbReference>
<reference evidence="8" key="1">
    <citation type="submission" date="2020-05" db="EMBL/GenBank/DDBJ databases">
        <authorList>
            <person name="Chiriac C."/>
            <person name="Salcher M."/>
            <person name="Ghai R."/>
            <person name="Kavagutti S V."/>
        </authorList>
    </citation>
    <scope>NUCLEOTIDE SEQUENCE</scope>
</reference>
<name>A0A6J6LZ29_9ZZZZ</name>
<keyword evidence="3" id="KW-0560">Oxidoreductase</keyword>
<dbReference type="InterPro" id="IPR006367">
    <property type="entry name" value="Sirohaem_synthase_N"/>
</dbReference>
<organism evidence="8">
    <name type="scientific">freshwater metagenome</name>
    <dbReference type="NCBI Taxonomy" id="449393"/>
    <lineage>
        <taxon>unclassified sequences</taxon>
        <taxon>metagenomes</taxon>
        <taxon>ecological metagenomes</taxon>
    </lineage>
</organism>
<feature type="domain" description="Siroheme synthase central" evidence="7">
    <location>
        <begin position="114"/>
        <end position="140"/>
    </location>
</feature>
<comment type="catalytic activity">
    <reaction evidence="6">
        <text>precorrin-2 + NAD(+) = sirohydrochlorin + NADH + 2 H(+)</text>
        <dbReference type="Rhea" id="RHEA:15613"/>
        <dbReference type="ChEBI" id="CHEBI:15378"/>
        <dbReference type="ChEBI" id="CHEBI:57540"/>
        <dbReference type="ChEBI" id="CHEBI:57945"/>
        <dbReference type="ChEBI" id="CHEBI:58351"/>
        <dbReference type="ChEBI" id="CHEBI:58827"/>
        <dbReference type="EC" id="1.3.1.76"/>
    </reaction>
</comment>
<dbReference type="GO" id="GO:0019354">
    <property type="term" value="P:siroheme biosynthetic process"/>
    <property type="evidence" value="ECO:0007669"/>
    <property type="project" value="UniProtKB-UniPathway"/>
</dbReference>
<evidence type="ECO:0000256" key="1">
    <source>
        <dbReference type="ARBA" id="ARBA00005010"/>
    </source>
</evidence>
<dbReference type="PANTHER" id="PTHR35330:SF1">
    <property type="entry name" value="SIROHEME BIOSYNTHESIS PROTEIN MET8"/>
    <property type="match status" value="1"/>
</dbReference>
<keyword evidence="4" id="KW-0520">NAD</keyword>
<evidence type="ECO:0000256" key="4">
    <source>
        <dbReference type="ARBA" id="ARBA00023027"/>
    </source>
</evidence>
<evidence type="ECO:0000313" key="8">
    <source>
        <dbReference type="EMBL" id="CAB4667046.1"/>
    </source>
</evidence>
<dbReference type="NCBIfam" id="TIGR01470">
    <property type="entry name" value="cysG_Nterm"/>
    <property type="match status" value="1"/>
</dbReference>
<dbReference type="InterPro" id="IPR028161">
    <property type="entry name" value="Met8-like"/>
</dbReference>
<dbReference type="AlphaFoldDB" id="A0A6J6LZ29"/>
<sequence>MQFPVNLNLVGRPVLVVGGGRIAFRKVQQLLAAGGEVTVLAPQIIEEFNEMPVTLIHREYATGDAAQFRLVITATGNTPVDQAIFDECEELGIWVNSADDPQRCSFTLPAAFRRGPVMVTVSTGGASPALASFLRSELEQLIGEEFIDVAASLAAQRAQFHSNGISTEDVDWKPIIREALQQSAIECPHLMQSLAPVEATA</sequence>
<evidence type="ECO:0000256" key="2">
    <source>
        <dbReference type="ARBA" id="ARBA00012400"/>
    </source>
</evidence>
<dbReference type="Gene3D" id="3.40.50.720">
    <property type="entry name" value="NAD(P)-binding Rossmann-like Domain"/>
    <property type="match status" value="1"/>
</dbReference>
<evidence type="ECO:0000256" key="3">
    <source>
        <dbReference type="ARBA" id="ARBA00023002"/>
    </source>
</evidence>
<dbReference type="PANTHER" id="PTHR35330">
    <property type="entry name" value="SIROHEME BIOSYNTHESIS PROTEIN MET8"/>
    <property type="match status" value="1"/>
</dbReference>
<dbReference type="EC" id="1.3.1.76" evidence="2"/>
<dbReference type="GO" id="GO:0004325">
    <property type="term" value="F:ferrochelatase activity"/>
    <property type="evidence" value="ECO:0007669"/>
    <property type="project" value="InterPro"/>
</dbReference>